<geneLocation type="plasmid" evidence="1 2">
    <name>pRUMAL01</name>
</geneLocation>
<gene>
    <name evidence="1" type="ordered locus">Rumal_3677</name>
</gene>
<sequence length="382" mass="44411">MPKILKTFCVNCGNSFECREDRFPICKCGHTIPLFENDVRYAKIDCNDEMYDTEEFYDIQSNLIIYDNGNEKKYTENDYLTLIEILPELYFYREDDVCILLLADLPYERNLIQDFTASELYLHPIYCQNSSVYNCLFDLGEINAARTMIHNKKLLNFNNKTQESYFRKTVSVYLEGELGDNIFTAIECCLNRFEIEYCSVLIKSNLSLSDFKRLIRNTDFDKQTLCRYLNEAALVQIKGDDAIKMIEEYDFYKKEHEFLSVNFDEGNPIYHNHHLATISYNLYLKNGLLEYRKYSSRYTEDYDALQVDEFKIKLISGKELTDLSAGILPNGTTAPAIGVFENDNLVTLIANSNDRIYVNGRQDDIVKAAVNKFLDSTDGINI</sequence>
<protein>
    <submittedName>
        <fullName evidence="1">Uncharacterized protein</fullName>
    </submittedName>
</protein>
<dbReference type="KEGG" id="ral:Rumal_3677"/>
<dbReference type="RefSeq" id="WP_013483661.1">
    <property type="nucleotide sequence ID" value="NC_014824.1"/>
</dbReference>
<evidence type="ECO:0000313" key="2">
    <source>
        <dbReference type="Proteomes" id="UP000006919"/>
    </source>
</evidence>
<dbReference type="EMBL" id="CP002404">
    <property type="protein sequence ID" value="ADU24115.1"/>
    <property type="molecule type" value="Genomic_DNA"/>
</dbReference>
<reference evidence="2" key="1">
    <citation type="journal article" date="2011" name="J. Bacteriol.">
        <title>Complete genome of the cellulolytic ruminal bacterium Ruminococcus albus 7.</title>
        <authorList>
            <person name="Suen G."/>
            <person name="Stevenson D.M."/>
            <person name="Bruce D.C."/>
            <person name="Chertkov O."/>
            <person name="Copeland A."/>
            <person name="Cheng J.F."/>
            <person name="Detter C."/>
            <person name="Detter J.C."/>
            <person name="Goodwin L.A."/>
            <person name="Han C.S."/>
            <person name="Hauser L.J."/>
            <person name="Ivanova N.N."/>
            <person name="Kyrpides N.C."/>
            <person name="Land M.L."/>
            <person name="Lapidus A."/>
            <person name="Lucas S."/>
            <person name="Ovchinnikova G."/>
            <person name="Pitluck S."/>
            <person name="Tapia R."/>
            <person name="Woyke T."/>
            <person name="Boyum J."/>
            <person name="Mead D."/>
            <person name="Weimer P.J."/>
        </authorList>
    </citation>
    <scope>NUCLEOTIDE SEQUENCE [LARGE SCALE GENOMIC DNA]</scope>
    <source>
        <strain evidence="2">ATCC 27210 / DSM 20455 / JCM 14654 / NCDO 2250 / 7</strain>
        <plasmid evidence="2">pRUMAL01</plasmid>
    </source>
</reference>
<dbReference type="HOGENOM" id="CLU_723372_0_0_9"/>
<keyword evidence="1" id="KW-0614">Plasmid</keyword>
<organism evidence="1 2">
    <name type="scientific">Ruminococcus albus (strain ATCC 27210 / DSM 20455 / JCM 14654 / NCDO 2250 / 7)</name>
    <dbReference type="NCBI Taxonomy" id="697329"/>
    <lineage>
        <taxon>Bacteria</taxon>
        <taxon>Bacillati</taxon>
        <taxon>Bacillota</taxon>
        <taxon>Clostridia</taxon>
        <taxon>Eubacteriales</taxon>
        <taxon>Oscillospiraceae</taxon>
        <taxon>Ruminococcus</taxon>
    </lineage>
</organism>
<accession>E6UKB9</accession>
<proteinExistence type="predicted"/>
<evidence type="ECO:0000313" key="1">
    <source>
        <dbReference type="EMBL" id="ADU24115.1"/>
    </source>
</evidence>
<name>E6UKB9_RUMA7</name>
<dbReference type="AlphaFoldDB" id="E6UKB9"/>
<dbReference type="Proteomes" id="UP000006919">
    <property type="component" value="Plasmid pRUMAL01"/>
</dbReference>